<sequence>MGRVGSKIRMRIIRKQLQKYLRSKKEPFKIGDYYKKCEFDKLKSIKNIYYANIEKTFLKDISIEFKKGFAVDSEMPDIQGISFGLEQTEVSPFFRHKRKGDTYRIYNRVMRESQRVIEFDTFSFNYIELPMFFKKLRVQQRSNLIENIVGAVQEKSEKFKKYKHFKHNGLWIEYPYNISFPKEGLLGYFMQDEIYNALIDSPFDFFVLGNAESVLFITKETLIEAKPEVKTCDTFLLTDRDDFTQAYFKSKKAQQVIMLGSALPDSIPVSKDILMAHIYKMELQFPKEKERQVQASLYSDDLKLALDELTVADGIYKLTFTQDGLYGVVQTDFKKQFEFSFGNIPFEAGEQISLHASQYDDSDKQKLLTGTKRLILDYGNRIVVLTTPCISLFHNANVSILQQKGTEDAFPVA</sequence>
<organism evidence="1 2">
    <name type="scientific">Vibrio ouci</name>
    <dbReference type="NCBI Taxonomy" id="2499078"/>
    <lineage>
        <taxon>Bacteria</taxon>
        <taxon>Pseudomonadati</taxon>
        <taxon>Pseudomonadota</taxon>
        <taxon>Gammaproteobacteria</taxon>
        <taxon>Vibrionales</taxon>
        <taxon>Vibrionaceae</taxon>
        <taxon>Vibrio</taxon>
    </lineage>
</organism>
<evidence type="ECO:0000313" key="2">
    <source>
        <dbReference type="Proteomes" id="UP000297753"/>
    </source>
</evidence>
<proteinExistence type="predicted"/>
<name>A0A4Y8WGN9_9VIBR</name>
<comment type="caution">
    <text evidence="1">The sequence shown here is derived from an EMBL/GenBank/DDBJ whole genome shotgun (WGS) entry which is preliminary data.</text>
</comment>
<protein>
    <submittedName>
        <fullName evidence="1">Uncharacterized protein</fullName>
    </submittedName>
</protein>
<dbReference type="AlphaFoldDB" id="A0A4Y8WGN9"/>
<accession>A0A4Y8WGN9</accession>
<reference evidence="1 2" key="1">
    <citation type="submission" date="2019-01" db="EMBL/GenBank/DDBJ databases">
        <title>Vibrio BEI176 sp. nov, a marine bacterium isolated from China: eastern marignal seas.</title>
        <authorList>
            <person name="Li B."/>
        </authorList>
    </citation>
    <scope>NUCLEOTIDE SEQUENCE [LARGE SCALE GENOMIC DNA]</scope>
    <source>
        <strain evidence="1 2">BEI176</strain>
    </source>
</reference>
<keyword evidence="2" id="KW-1185">Reference proteome</keyword>
<dbReference type="RefSeq" id="WP_134835304.1">
    <property type="nucleotide sequence ID" value="NZ_SATR01000012.1"/>
</dbReference>
<evidence type="ECO:0000313" key="1">
    <source>
        <dbReference type="EMBL" id="TFH91765.1"/>
    </source>
</evidence>
<dbReference type="Proteomes" id="UP000297753">
    <property type="component" value="Unassembled WGS sequence"/>
</dbReference>
<dbReference type="OrthoDB" id="9902618at2"/>
<dbReference type="EMBL" id="SATR01000012">
    <property type="protein sequence ID" value="TFH91765.1"/>
    <property type="molecule type" value="Genomic_DNA"/>
</dbReference>
<gene>
    <name evidence="1" type="ORF">ELS82_09670</name>
</gene>